<comment type="caution">
    <text evidence="5">The sequence shown here is derived from an EMBL/GenBank/DDBJ whole genome shotgun (WGS) entry which is preliminary data.</text>
</comment>
<dbReference type="PANTHER" id="PTHR46796:SF15">
    <property type="entry name" value="BLL1074 PROTEIN"/>
    <property type="match status" value="1"/>
</dbReference>
<dbReference type="PROSITE" id="PS01124">
    <property type="entry name" value="HTH_ARAC_FAMILY_2"/>
    <property type="match status" value="1"/>
</dbReference>
<dbReference type="GO" id="GO:0003700">
    <property type="term" value="F:DNA-binding transcription factor activity"/>
    <property type="evidence" value="ECO:0007669"/>
    <property type="project" value="InterPro"/>
</dbReference>
<keyword evidence="3" id="KW-0804">Transcription</keyword>
<feature type="domain" description="HTH araC/xylS-type" evidence="4">
    <location>
        <begin position="181"/>
        <end position="261"/>
    </location>
</feature>
<dbReference type="Proteomes" id="UP000035763">
    <property type="component" value="Unassembled WGS sequence"/>
</dbReference>
<dbReference type="InterPro" id="IPR018060">
    <property type="entry name" value="HTH_AraC"/>
</dbReference>
<evidence type="ECO:0000259" key="4">
    <source>
        <dbReference type="PROSITE" id="PS01124"/>
    </source>
</evidence>
<evidence type="ECO:0000313" key="5">
    <source>
        <dbReference type="EMBL" id="CCH73201.1"/>
    </source>
</evidence>
<gene>
    <name evidence="5" type="ORF">BN11_2410010</name>
</gene>
<dbReference type="STRING" id="1193182.BN11_2410010"/>
<dbReference type="SUPFAM" id="SSF46689">
    <property type="entry name" value="Homeodomain-like"/>
    <property type="match status" value="1"/>
</dbReference>
<evidence type="ECO:0000313" key="6">
    <source>
        <dbReference type="Proteomes" id="UP000035763"/>
    </source>
</evidence>
<accession>W6JWQ9</accession>
<keyword evidence="2" id="KW-0238">DNA-binding</keyword>
<dbReference type="AlphaFoldDB" id="W6JWQ9"/>
<dbReference type="InterPro" id="IPR050204">
    <property type="entry name" value="AraC_XylS_family_regulators"/>
</dbReference>
<dbReference type="RefSeq" id="WP_048698644.1">
    <property type="nucleotide sequence ID" value="NZ_HG764815.1"/>
</dbReference>
<sequence>MTEPVEEYAEAPLPAALRPFVASMVGYRLAGFPPGVHVGMPSRHLTVILALDSGIRVSGNGIGNEPRRFGALLGGLHSSPAHVYHDGTQFGVQLALTPLGSRALLRAPAAAFASGLVEMDDAVGGVGERLRELLALSDGWPRRFDLLSRELLALIDDRRSVDAPTAAAWAMLAGSRGRMPVAAVAEAVGWSRRHLTTRFAREFGPTPKLAGRVLRFEHSRELLGRIPLADIAIRCGYADQSHLVRDWREFAGASPTQWLRDDALARVGDTPAA</sequence>
<dbReference type="OrthoDB" id="2559672at2"/>
<keyword evidence="6" id="KW-1185">Reference proteome</keyword>
<proteinExistence type="predicted"/>
<dbReference type="EMBL" id="CAJA01000159">
    <property type="protein sequence ID" value="CCH73201.1"/>
    <property type="molecule type" value="Genomic_DNA"/>
</dbReference>
<evidence type="ECO:0000256" key="2">
    <source>
        <dbReference type="ARBA" id="ARBA00023125"/>
    </source>
</evidence>
<reference evidence="5 6" key="1">
    <citation type="journal article" date="2013" name="ISME J.">
        <title>A metabolic model for members of the genus Tetrasphaera involved in enhanced biological phosphorus removal.</title>
        <authorList>
            <person name="Kristiansen R."/>
            <person name="Nguyen H.T.T."/>
            <person name="Saunders A.M."/>
            <person name="Nielsen J.L."/>
            <person name="Wimmer R."/>
            <person name="Le V.Q."/>
            <person name="McIlroy S.J."/>
            <person name="Petrovski S."/>
            <person name="Seviour R.J."/>
            <person name="Calteau A."/>
            <person name="Nielsen K.L."/>
            <person name="Nielsen P.H."/>
        </authorList>
    </citation>
    <scope>NUCLEOTIDE SEQUENCE [LARGE SCALE GENOMIC DNA]</scope>
    <source>
        <strain evidence="5 6">Ben110</strain>
    </source>
</reference>
<organism evidence="5 6">
    <name type="scientific">Nostocoides australiense Ben110</name>
    <dbReference type="NCBI Taxonomy" id="1193182"/>
    <lineage>
        <taxon>Bacteria</taxon>
        <taxon>Bacillati</taxon>
        <taxon>Actinomycetota</taxon>
        <taxon>Actinomycetes</taxon>
        <taxon>Micrococcales</taxon>
        <taxon>Intrasporangiaceae</taxon>
        <taxon>Nostocoides</taxon>
    </lineage>
</organism>
<evidence type="ECO:0000256" key="1">
    <source>
        <dbReference type="ARBA" id="ARBA00023015"/>
    </source>
</evidence>
<name>W6JWQ9_9MICO</name>
<dbReference type="GO" id="GO:0043565">
    <property type="term" value="F:sequence-specific DNA binding"/>
    <property type="evidence" value="ECO:0007669"/>
    <property type="project" value="InterPro"/>
</dbReference>
<keyword evidence="1" id="KW-0805">Transcription regulation</keyword>
<dbReference type="Gene3D" id="1.10.10.60">
    <property type="entry name" value="Homeodomain-like"/>
    <property type="match status" value="1"/>
</dbReference>
<protein>
    <submittedName>
        <fullName evidence="5">Putative AraC family transcriptional regulator</fullName>
    </submittedName>
</protein>
<dbReference type="PANTHER" id="PTHR46796">
    <property type="entry name" value="HTH-TYPE TRANSCRIPTIONAL ACTIVATOR RHAS-RELATED"/>
    <property type="match status" value="1"/>
</dbReference>
<dbReference type="Pfam" id="PF12833">
    <property type="entry name" value="HTH_18"/>
    <property type="match status" value="1"/>
</dbReference>
<dbReference type="SMART" id="SM00342">
    <property type="entry name" value="HTH_ARAC"/>
    <property type="match status" value="1"/>
</dbReference>
<dbReference type="InterPro" id="IPR009057">
    <property type="entry name" value="Homeodomain-like_sf"/>
</dbReference>
<evidence type="ECO:0000256" key="3">
    <source>
        <dbReference type="ARBA" id="ARBA00023163"/>
    </source>
</evidence>